<gene>
    <name evidence="1" type="ORF">POM88_011144</name>
</gene>
<proteinExistence type="predicted"/>
<dbReference type="GO" id="GO:0003700">
    <property type="term" value="F:DNA-binding transcription factor activity"/>
    <property type="evidence" value="ECO:0007669"/>
    <property type="project" value="TreeGrafter"/>
</dbReference>
<dbReference type="AlphaFoldDB" id="A0AAD8N261"/>
<comment type="caution">
    <text evidence="1">The sequence shown here is derived from an EMBL/GenBank/DDBJ whole genome shotgun (WGS) entry which is preliminary data.</text>
</comment>
<keyword evidence="2" id="KW-1185">Reference proteome</keyword>
<sequence>MSTSNNFSVICNEFQPSKVEHLICDVCRCHFKLHYNKHELPHNKVHYPPTNLPPPMPFPAQTPILQYEKVIHGESSERKALTPDQKCHLNTFGEKLGWTLNGCDEIKIDDFCVANGINHLTLRKWFKIHKPKSNPSV</sequence>
<dbReference type="GO" id="GO:0050793">
    <property type="term" value="P:regulation of developmental process"/>
    <property type="evidence" value="ECO:0007669"/>
    <property type="project" value="TreeGrafter"/>
</dbReference>
<accession>A0AAD8N261</accession>
<reference evidence="1" key="1">
    <citation type="submission" date="2023-02" db="EMBL/GenBank/DDBJ databases">
        <title>Genome of toxic invasive species Heracleum sosnowskyi carries increased number of genes despite the absence of recent whole-genome duplications.</title>
        <authorList>
            <person name="Schelkunov M."/>
            <person name="Shtratnikova V."/>
            <person name="Makarenko M."/>
            <person name="Klepikova A."/>
            <person name="Omelchenko D."/>
            <person name="Novikova G."/>
            <person name="Obukhova E."/>
            <person name="Bogdanov V."/>
            <person name="Penin A."/>
            <person name="Logacheva M."/>
        </authorList>
    </citation>
    <scope>NUCLEOTIDE SEQUENCE</scope>
    <source>
        <strain evidence="1">Hsosn_3</strain>
        <tissue evidence="1">Leaf</tissue>
    </source>
</reference>
<protein>
    <submittedName>
        <fullName evidence="1">Uncharacterized protein</fullName>
    </submittedName>
</protein>
<evidence type="ECO:0000313" key="2">
    <source>
        <dbReference type="Proteomes" id="UP001237642"/>
    </source>
</evidence>
<dbReference type="PANTHER" id="PTHR31948:SF59">
    <property type="entry name" value="ZINC-FINGER HOMEODOMAIN PROTEIN 5-LIKE"/>
    <property type="match status" value="1"/>
</dbReference>
<reference evidence="1" key="2">
    <citation type="submission" date="2023-05" db="EMBL/GenBank/DDBJ databases">
        <authorList>
            <person name="Schelkunov M.I."/>
        </authorList>
    </citation>
    <scope>NUCLEOTIDE SEQUENCE</scope>
    <source>
        <strain evidence="1">Hsosn_3</strain>
        <tissue evidence="1">Leaf</tissue>
    </source>
</reference>
<organism evidence="1 2">
    <name type="scientific">Heracleum sosnowskyi</name>
    <dbReference type="NCBI Taxonomy" id="360622"/>
    <lineage>
        <taxon>Eukaryota</taxon>
        <taxon>Viridiplantae</taxon>
        <taxon>Streptophyta</taxon>
        <taxon>Embryophyta</taxon>
        <taxon>Tracheophyta</taxon>
        <taxon>Spermatophyta</taxon>
        <taxon>Magnoliopsida</taxon>
        <taxon>eudicotyledons</taxon>
        <taxon>Gunneridae</taxon>
        <taxon>Pentapetalae</taxon>
        <taxon>asterids</taxon>
        <taxon>campanulids</taxon>
        <taxon>Apiales</taxon>
        <taxon>Apiaceae</taxon>
        <taxon>Apioideae</taxon>
        <taxon>apioid superclade</taxon>
        <taxon>Tordylieae</taxon>
        <taxon>Tordyliinae</taxon>
        <taxon>Heracleum</taxon>
    </lineage>
</organism>
<dbReference type="GO" id="GO:0005634">
    <property type="term" value="C:nucleus"/>
    <property type="evidence" value="ECO:0007669"/>
    <property type="project" value="TreeGrafter"/>
</dbReference>
<dbReference type="Proteomes" id="UP001237642">
    <property type="component" value="Unassembled WGS sequence"/>
</dbReference>
<dbReference type="PANTHER" id="PTHR31948">
    <property type="entry name" value="ZINC-FINGER HOMEODOMAIN PROTEIN 2"/>
    <property type="match status" value="1"/>
</dbReference>
<dbReference type="Gene3D" id="1.10.10.60">
    <property type="entry name" value="Homeodomain-like"/>
    <property type="match status" value="1"/>
</dbReference>
<name>A0AAD8N261_9APIA</name>
<evidence type="ECO:0000313" key="1">
    <source>
        <dbReference type="EMBL" id="KAK1392088.1"/>
    </source>
</evidence>
<dbReference type="EMBL" id="JAUIZM010000003">
    <property type="protein sequence ID" value="KAK1392088.1"/>
    <property type="molecule type" value="Genomic_DNA"/>
</dbReference>
<dbReference type="GO" id="GO:0000976">
    <property type="term" value="F:transcription cis-regulatory region binding"/>
    <property type="evidence" value="ECO:0007669"/>
    <property type="project" value="TreeGrafter"/>
</dbReference>